<accession>A0ABR1F080</accession>
<dbReference type="PIRSF" id="PIRSF003113">
    <property type="entry name" value="BolA"/>
    <property type="match status" value="1"/>
</dbReference>
<evidence type="ECO:0000313" key="2">
    <source>
        <dbReference type="EMBL" id="KAK7203202.1"/>
    </source>
</evidence>
<gene>
    <name evidence="2" type="ORF">BZA70DRAFT_241572</name>
</gene>
<dbReference type="SUPFAM" id="SSF82657">
    <property type="entry name" value="BolA-like"/>
    <property type="match status" value="1"/>
</dbReference>
<reference evidence="2 3" key="1">
    <citation type="submission" date="2024-03" db="EMBL/GenBank/DDBJ databases">
        <title>Genome-scale model development and genomic sequencing of the oleaginous clade Lipomyces.</title>
        <authorList>
            <consortium name="Lawrence Berkeley National Laboratory"/>
            <person name="Czajka J.J."/>
            <person name="Han Y."/>
            <person name="Kim J."/>
            <person name="Mondo S.J."/>
            <person name="Hofstad B.A."/>
            <person name="Robles A."/>
            <person name="Haridas S."/>
            <person name="Riley R."/>
            <person name="LaButti K."/>
            <person name="Pangilinan J."/>
            <person name="Andreopoulos W."/>
            <person name="Lipzen A."/>
            <person name="Yan J."/>
            <person name="Wang M."/>
            <person name="Ng V."/>
            <person name="Grigoriev I.V."/>
            <person name="Spatafora J.W."/>
            <person name="Magnuson J.K."/>
            <person name="Baker S.E."/>
            <person name="Pomraning K.R."/>
        </authorList>
    </citation>
    <scope>NUCLEOTIDE SEQUENCE [LARGE SCALE GENOMIC DNA]</scope>
    <source>
        <strain evidence="2 3">Phaff 52-87</strain>
    </source>
</reference>
<organism evidence="2 3">
    <name type="scientific">Myxozyma melibiosi</name>
    <dbReference type="NCBI Taxonomy" id="54550"/>
    <lineage>
        <taxon>Eukaryota</taxon>
        <taxon>Fungi</taxon>
        <taxon>Dikarya</taxon>
        <taxon>Ascomycota</taxon>
        <taxon>Saccharomycotina</taxon>
        <taxon>Lipomycetes</taxon>
        <taxon>Lipomycetales</taxon>
        <taxon>Lipomycetaceae</taxon>
        <taxon>Myxozyma</taxon>
    </lineage>
</organism>
<sequence length="108" mass="12647">MSSTTSTPYADKIKSKIEQTMNPVYFQLYNDSHKHAHHKPMAGNTNPETHFRLEIVSDFFEGKRLPMRHRAVYQLFEKEMAEEGGIHAMQLKTLTPKEWEERKAKEAL</sequence>
<dbReference type="InterPro" id="IPR002634">
    <property type="entry name" value="BolA"/>
</dbReference>
<dbReference type="Gene3D" id="3.30.300.90">
    <property type="entry name" value="BolA-like"/>
    <property type="match status" value="1"/>
</dbReference>
<dbReference type="EMBL" id="JBBJBU010000013">
    <property type="protein sequence ID" value="KAK7203202.1"/>
    <property type="molecule type" value="Genomic_DNA"/>
</dbReference>
<name>A0ABR1F080_9ASCO</name>
<proteinExistence type="inferred from homology"/>
<keyword evidence="3" id="KW-1185">Reference proteome</keyword>
<dbReference type="InterPro" id="IPR036065">
    <property type="entry name" value="BolA-like_sf"/>
</dbReference>
<dbReference type="RefSeq" id="XP_064766235.1">
    <property type="nucleotide sequence ID" value="XM_064910535.1"/>
</dbReference>
<dbReference type="GeneID" id="90036047"/>
<protein>
    <submittedName>
        <fullName evidence="2">Bola protein</fullName>
    </submittedName>
</protein>
<evidence type="ECO:0000256" key="1">
    <source>
        <dbReference type="RuleBase" id="RU003860"/>
    </source>
</evidence>
<evidence type="ECO:0000313" key="3">
    <source>
        <dbReference type="Proteomes" id="UP001498771"/>
    </source>
</evidence>
<dbReference type="PANTHER" id="PTHR46230:SF7">
    <property type="entry name" value="BOLA-LIKE PROTEIN 1"/>
    <property type="match status" value="1"/>
</dbReference>
<comment type="similarity">
    <text evidence="1">Belongs to the BolA/IbaG family.</text>
</comment>
<dbReference type="PANTHER" id="PTHR46230">
    <property type="match status" value="1"/>
</dbReference>
<dbReference type="Proteomes" id="UP001498771">
    <property type="component" value="Unassembled WGS sequence"/>
</dbReference>
<dbReference type="Pfam" id="PF01722">
    <property type="entry name" value="BolA"/>
    <property type="match status" value="1"/>
</dbReference>
<comment type="caution">
    <text evidence="2">The sequence shown here is derived from an EMBL/GenBank/DDBJ whole genome shotgun (WGS) entry which is preliminary data.</text>
</comment>